<sequence length="99" mass="10865">MCQKISGIDNFRKIGISRPSCPRIDPSQQRSPLQLYQNPHFVFRSSTIMRFSILTTLAFIGLSVAAIPSGGKCKQDGSLGNCESKLCVQLADEPFGKCK</sequence>
<dbReference type="SUPFAM" id="SSF57048">
    <property type="entry name" value="Gurmarin-like"/>
    <property type="match status" value="1"/>
</dbReference>
<keyword evidence="3" id="KW-1015">Disulfide bond</keyword>
<accession>A0A1V6RTX9</accession>
<keyword evidence="1" id="KW-0929">Antimicrobial</keyword>
<dbReference type="AlphaFoldDB" id="A0A1V6RTX9"/>
<evidence type="ECO:0000256" key="2">
    <source>
        <dbReference type="ARBA" id="ARBA00022854"/>
    </source>
</evidence>
<organism evidence="5 6">
    <name type="scientific">Penicillium vulpinum</name>
    <dbReference type="NCBI Taxonomy" id="29845"/>
    <lineage>
        <taxon>Eukaryota</taxon>
        <taxon>Fungi</taxon>
        <taxon>Dikarya</taxon>
        <taxon>Ascomycota</taxon>
        <taxon>Pezizomycotina</taxon>
        <taxon>Eurotiomycetes</taxon>
        <taxon>Eurotiomycetidae</taxon>
        <taxon>Eurotiales</taxon>
        <taxon>Aspergillaceae</taxon>
        <taxon>Penicillium</taxon>
    </lineage>
</organism>
<keyword evidence="4" id="KW-0812">Transmembrane</keyword>
<dbReference type="Proteomes" id="UP000191518">
    <property type="component" value="Unassembled WGS sequence"/>
</dbReference>
<gene>
    <name evidence="5" type="ORF">PENVUL_c027G04767</name>
</gene>
<dbReference type="EMBL" id="MDYP01000027">
    <property type="protein sequence ID" value="OQE05086.1"/>
    <property type="molecule type" value="Genomic_DNA"/>
</dbReference>
<protein>
    <submittedName>
        <fullName evidence="5">Uncharacterized protein</fullName>
    </submittedName>
</protein>
<keyword evidence="6" id="KW-1185">Reference proteome</keyword>
<dbReference type="InterPro" id="IPR009101">
    <property type="entry name" value="Gurmarin/antifun_pep"/>
</dbReference>
<name>A0A1V6RTX9_9EURO</name>
<keyword evidence="2" id="KW-0960">Knottin</keyword>
<reference evidence="6" key="1">
    <citation type="journal article" date="2017" name="Nat. Microbiol.">
        <title>Global analysis of biosynthetic gene clusters reveals vast potential of secondary metabolite production in Penicillium species.</title>
        <authorList>
            <person name="Nielsen J.C."/>
            <person name="Grijseels S."/>
            <person name="Prigent S."/>
            <person name="Ji B."/>
            <person name="Dainat J."/>
            <person name="Nielsen K.F."/>
            <person name="Frisvad J.C."/>
            <person name="Workman M."/>
            <person name="Nielsen J."/>
        </authorList>
    </citation>
    <scope>NUCLEOTIDE SEQUENCE [LARGE SCALE GENOMIC DNA]</scope>
    <source>
        <strain evidence="6">IBT 29486</strain>
    </source>
</reference>
<dbReference type="Pfam" id="PF11410">
    <property type="entry name" value="Antifungal_pept"/>
    <property type="match status" value="1"/>
</dbReference>
<evidence type="ECO:0000313" key="6">
    <source>
        <dbReference type="Proteomes" id="UP000191518"/>
    </source>
</evidence>
<keyword evidence="4" id="KW-1133">Transmembrane helix</keyword>
<feature type="transmembrane region" description="Helical" evidence="4">
    <location>
        <begin position="48"/>
        <end position="67"/>
    </location>
</feature>
<evidence type="ECO:0000256" key="4">
    <source>
        <dbReference type="SAM" id="Phobius"/>
    </source>
</evidence>
<keyword evidence="4" id="KW-0472">Membrane</keyword>
<comment type="caution">
    <text evidence="5">The sequence shown here is derived from an EMBL/GenBank/DDBJ whole genome shotgun (WGS) entry which is preliminary data.</text>
</comment>
<proteinExistence type="predicted"/>
<evidence type="ECO:0000256" key="1">
    <source>
        <dbReference type="ARBA" id="ARBA00022529"/>
    </source>
</evidence>
<dbReference type="InterPro" id="IPR024206">
    <property type="entry name" value="Gurmarin/antimicrobial_peptd"/>
</dbReference>
<evidence type="ECO:0000313" key="5">
    <source>
        <dbReference type="EMBL" id="OQE05086.1"/>
    </source>
</evidence>
<evidence type="ECO:0000256" key="3">
    <source>
        <dbReference type="ARBA" id="ARBA00023157"/>
    </source>
</evidence>